<keyword evidence="5 8" id="KW-0371">Homeobox</keyword>
<name>A0AAV5INR6_9ROSI</name>
<dbReference type="SUPFAM" id="SSF46689">
    <property type="entry name" value="Homeodomain-like"/>
    <property type="match status" value="1"/>
</dbReference>
<evidence type="ECO:0000313" key="11">
    <source>
        <dbReference type="EMBL" id="GKV03557.1"/>
    </source>
</evidence>
<dbReference type="Proteomes" id="UP001054252">
    <property type="component" value="Unassembled WGS sequence"/>
</dbReference>
<evidence type="ECO:0000256" key="1">
    <source>
        <dbReference type="ARBA" id="ARBA00004123"/>
    </source>
</evidence>
<keyword evidence="7 8" id="KW-0539">Nucleus</keyword>
<evidence type="ECO:0000256" key="3">
    <source>
        <dbReference type="ARBA" id="ARBA00023015"/>
    </source>
</evidence>
<protein>
    <recommendedName>
        <fullName evidence="10">Homeobox domain-containing protein</fullName>
    </recommendedName>
</protein>
<feature type="DNA-binding region" description="Homeobox" evidence="8">
    <location>
        <begin position="519"/>
        <end position="559"/>
    </location>
</feature>
<dbReference type="CDD" id="cd00086">
    <property type="entry name" value="homeodomain"/>
    <property type="match status" value="1"/>
</dbReference>
<dbReference type="PROSITE" id="PS50071">
    <property type="entry name" value="HOMEOBOX_2"/>
    <property type="match status" value="1"/>
</dbReference>
<gene>
    <name evidence="11" type="ORF">SLEP1_g15836</name>
</gene>
<dbReference type="InterPro" id="IPR001356">
    <property type="entry name" value="HD"/>
</dbReference>
<dbReference type="InterPro" id="IPR009057">
    <property type="entry name" value="Homeodomain-like_sf"/>
</dbReference>
<dbReference type="GO" id="GO:0005634">
    <property type="term" value="C:nucleus"/>
    <property type="evidence" value="ECO:0007669"/>
    <property type="project" value="UniProtKB-SubCell"/>
</dbReference>
<feature type="compositionally biased region" description="Basic and acidic residues" evidence="9">
    <location>
        <begin position="566"/>
        <end position="583"/>
    </location>
</feature>
<dbReference type="PANTHER" id="PTHR11850">
    <property type="entry name" value="HOMEOBOX PROTEIN TRANSCRIPTION FACTORS"/>
    <property type="match status" value="1"/>
</dbReference>
<comment type="subcellular location">
    <subcellularLocation>
        <location evidence="1 8">Nucleus</location>
    </subcellularLocation>
</comment>
<sequence length="590" mass="65669">MHVASWPSSMMENDMLSLPQTVASRNAVVFDGMPSQMMSYSVAESNANNLNHQDQMLSGFPVLSTLQGEHVMDLHGNVHIIDRARLLDSNSSVTSLGRNLERDNSLGSSRSTHNVEFQEQFMGGMPISSSIASFSGARSGLQENLNDSIHPLNFRTSNGCSTDINSSPVTPMNCGFAEASGNMNEKWGFEKSPALLELGGKTLVRTAFQPYPSMVCIGPNGWISSNGANGNIAYSYGSSKTSSELSLSLVTSDPAVITKTNVPDQSFKINCSDATQHCLNGTRLAVDYTSSNWKEPSMSYGSFRQEQVSHLISGSRYLHAIQEILVQIASYSHGNLDQMSYSTGVRTRANQPFSSGHPAVRGMSIMDFDELHDLDGNFEVQLEPAFEKGAAEARKTQLLTLLQEVDDRYNQCFDEIHTVVSAFHAATELDPKGHARFALQTISFLYKNLRERISNQILAMGASFHSGGTKGKERSFQNSFIQQQWALQLKKKEYQLWRPPQRGLPEKSVSILRAWMFQNFLHPYPKDTEKHLLAVKSGLTRSQVSNWFINARVRLWKPMIEEMHSEMNKRKAKENAEGTDKLRSQVSINN</sequence>
<dbReference type="InterPro" id="IPR050224">
    <property type="entry name" value="TALE_homeobox"/>
</dbReference>
<comment type="caution">
    <text evidence="11">The sequence shown here is derived from an EMBL/GenBank/DDBJ whole genome shotgun (WGS) entry which is preliminary data.</text>
</comment>
<evidence type="ECO:0000259" key="10">
    <source>
        <dbReference type="PROSITE" id="PS50071"/>
    </source>
</evidence>
<proteinExistence type="inferred from homology"/>
<dbReference type="Pfam" id="PF05920">
    <property type="entry name" value="Homeobox_KN"/>
    <property type="match status" value="1"/>
</dbReference>
<keyword evidence="4 8" id="KW-0238">DNA-binding</keyword>
<reference evidence="11 12" key="1">
    <citation type="journal article" date="2021" name="Commun. Biol.">
        <title>The genome of Shorea leprosula (Dipterocarpaceae) highlights the ecological relevance of drought in aseasonal tropical rainforests.</title>
        <authorList>
            <person name="Ng K.K.S."/>
            <person name="Kobayashi M.J."/>
            <person name="Fawcett J.A."/>
            <person name="Hatakeyama M."/>
            <person name="Paape T."/>
            <person name="Ng C.H."/>
            <person name="Ang C.C."/>
            <person name="Tnah L.H."/>
            <person name="Lee C.T."/>
            <person name="Nishiyama T."/>
            <person name="Sese J."/>
            <person name="O'Brien M.J."/>
            <person name="Copetti D."/>
            <person name="Mohd Noor M.I."/>
            <person name="Ong R.C."/>
            <person name="Putra M."/>
            <person name="Sireger I.Z."/>
            <person name="Indrioko S."/>
            <person name="Kosugi Y."/>
            <person name="Izuno A."/>
            <person name="Isagi Y."/>
            <person name="Lee S.L."/>
            <person name="Shimizu K.K."/>
        </authorList>
    </citation>
    <scope>NUCLEOTIDE SEQUENCE [LARGE SCALE GENOMIC DNA]</scope>
    <source>
        <strain evidence="11">214</strain>
    </source>
</reference>
<dbReference type="GO" id="GO:0003677">
    <property type="term" value="F:DNA binding"/>
    <property type="evidence" value="ECO:0007669"/>
    <property type="project" value="UniProtKB-UniRule"/>
</dbReference>
<evidence type="ECO:0000256" key="8">
    <source>
        <dbReference type="PROSITE-ProRule" id="PRU00108"/>
    </source>
</evidence>
<feature type="domain" description="Homeobox" evidence="10">
    <location>
        <begin position="517"/>
        <end position="558"/>
    </location>
</feature>
<organism evidence="11 12">
    <name type="scientific">Rubroshorea leprosula</name>
    <dbReference type="NCBI Taxonomy" id="152421"/>
    <lineage>
        <taxon>Eukaryota</taxon>
        <taxon>Viridiplantae</taxon>
        <taxon>Streptophyta</taxon>
        <taxon>Embryophyta</taxon>
        <taxon>Tracheophyta</taxon>
        <taxon>Spermatophyta</taxon>
        <taxon>Magnoliopsida</taxon>
        <taxon>eudicotyledons</taxon>
        <taxon>Gunneridae</taxon>
        <taxon>Pentapetalae</taxon>
        <taxon>rosids</taxon>
        <taxon>malvids</taxon>
        <taxon>Malvales</taxon>
        <taxon>Dipterocarpaceae</taxon>
        <taxon>Rubroshorea</taxon>
    </lineage>
</organism>
<dbReference type="Pfam" id="PF07526">
    <property type="entry name" value="POX"/>
    <property type="match status" value="1"/>
</dbReference>
<evidence type="ECO:0000313" key="12">
    <source>
        <dbReference type="Proteomes" id="UP001054252"/>
    </source>
</evidence>
<evidence type="ECO:0000256" key="4">
    <source>
        <dbReference type="ARBA" id="ARBA00023125"/>
    </source>
</evidence>
<keyword evidence="6" id="KW-0804">Transcription</keyword>
<evidence type="ECO:0000256" key="9">
    <source>
        <dbReference type="SAM" id="MobiDB-lite"/>
    </source>
</evidence>
<dbReference type="SMART" id="SM00574">
    <property type="entry name" value="POX"/>
    <property type="match status" value="1"/>
</dbReference>
<dbReference type="GO" id="GO:0006355">
    <property type="term" value="P:regulation of DNA-templated transcription"/>
    <property type="evidence" value="ECO:0007669"/>
    <property type="project" value="InterPro"/>
</dbReference>
<dbReference type="SMART" id="SM00389">
    <property type="entry name" value="HOX"/>
    <property type="match status" value="1"/>
</dbReference>
<dbReference type="EMBL" id="BPVZ01000020">
    <property type="protein sequence ID" value="GKV03557.1"/>
    <property type="molecule type" value="Genomic_DNA"/>
</dbReference>
<evidence type="ECO:0000256" key="2">
    <source>
        <dbReference type="ARBA" id="ARBA00006454"/>
    </source>
</evidence>
<comment type="similarity">
    <text evidence="2">Belongs to the TALE/BELL homeobox family.</text>
</comment>
<keyword evidence="3" id="KW-0805">Transcription regulation</keyword>
<dbReference type="InterPro" id="IPR006563">
    <property type="entry name" value="POX_dom"/>
</dbReference>
<dbReference type="AlphaFoldDB" id="A0AAV5INR6"/>
<keyword evidence="12" id="KW-1185">Reference proteome</keyword>
<accession>A0AAV5INR6</accession>
<dbReference type="Gene3D" id="1.10.10.60">
    <property type="entry name" value="Homeodomain-like"/>
    <property type="match status" value="1"/>
</dbReference>
<dbReference type="InterPro" id="IPR008422">
    <property type="entry name" value="KN_HD"/>
</dbReference>
<evidence type="ECO:0000256" key="6">
    <source>
        <dbReference type="ARBA" id="ARBA00023163"/>
    </source>
</evidence>
<evidence type="ECO:0000256" key="7">
    <source>
        <dbReference type="ARBA" id="ARBA00023242"/>
    </source>
</evidence>
<feature type="region of interest" description="Disordered" evidence="9">
    <location>
        <begin position="566"/>
        <end position="590"/>
    </location>
</feature>
<evidence type="ECO:0000256" key="5">
    <source>
        <dbReference type="ARBA" id="ARBA00023155"/>
    </source>
</evidence>